<evidence type="ECO:0000313" key="3">
    <source>
        <dbReference type="Proteomes" id="UP000789831"/>
    </source>
</evidence>
<dbReference type="AlphaFoldDB" id="A0A9N8VAR5"/>
<keyword evidence="3" id="KW-1185">Reference proteome</keyword>
<feature type="region of interest" description="Disordered" evidence="1">
    <location>
        <begin position="215"/>
        <end position="253"/>
    </location>
</feature>
<feature type="compositionally biased region" description="Polar residues" evidence="1">
    <location>
        <begin position="464"/>
        <end position="479"/>
    </location>
</feature>
<feature type="compositionally biased region" description="Low complexity" evidence="1">
    <location>
        <begin position="224"/>
        <end position="242"/>
    </location>
</feature>
<accession>A0A9N8VAR5</accession>
<organism evidence="2 3">
    <name type="scientific">Ambispora gerdemannii</name>
    <dbReference type="NCBI Taxonomy" id="144530"/>
    <lineage>
        <taxon>Eukaryota</taxon>
        <taxon>Fungi</taxon>
        <taxon>Fungi incertae sedis</taxon>
        <taxon>Mucoromycota</taxon>
        <taxon>Glomeromycotina</taxon>
        <taxon>Glomeromycetes</taxon>
        <taxon>Archaeosporales</taxon>
        <taxon>Ambisporaceae</taxon>
        <taxon>Ambispora</taxon>
    </lineage>
</organism>
<dbReference type="Proteomes" id="UP000789831">
    <property type="component" value="Unassembled WGS sequence"/>
</dbReference>
<reference evidence="2" key="1">
    <citation type="submission" date="2021-06" db="EMBL/GenBank/DDBJ databases">
        <authorList>
            <person name="Kallberg Y."/>
            <person name="Tangrot J."/>
            <person name="Rosling A."/>
        </authorList>
    </citation>
    <scope>NUCLEOTIDE SEQUENCE</scope>
    <source>
        <strain evidence="2">MT106</strain>
    </source>
</reference>
<dbReference type="OrthoDB" id="2363016at2759"/>
<proteinExistence type="predicted"/>
<evidence type="ECO:0000256" key="1">
    <source>
        <dbReference type="SAM" id="MobiDB-lite"/>
    </source>
</evidence>
<feature type="region of interest" description="Disordered" evidence="1">
    <location>
        <begin position="634"/>
        <end position="654"/>
    </location>
</feature>
<comment type="caution">
    <text evidence="2">The sequence shown here is derived from an EMBL/GenBank/DDBJ whole genome shotgun (WGS) entry which is preliminary data.</text>
</comment>
<sequence>MRDGLPPSYEHSIRPTIADLAKDAQILELVNIVKNKASESPYTLASLLSALKAMLVKPYFPKTIFGSGKTVAFIYKGQNYIVEFVNCAKSTPEEQAPVDTDNEMEVDNKVSTTNSKEQNLTHSTFPPPELIKPSISDIITDDQFIILAKVINDKVKESPRKLATILAAIRAVLDDIGLKGYFFQNNKVKFFHGDGLPTSPLREYVVEFDLDMQHQQSHLQHPASHSSNSNTGTNTSSSSNNNQRLPFVIHPGLTGNSISNNTNGNGFDGSIYNISHEADEDMDELAKDEIPAEDHSLNSDMWRHAQINLQQSHHPHHNTLTPINKRKRASSANSDEDNFIHHTAPNAQSAKKRTPEKHKAPPLSCEAVKKLFINITKPTLVQRLEESKSLIAAIKDTYQSIQASNSSSVPTSPRLNLLCHLLQSPPTSRIDGISSKVFSNLELYKLFTTYNAYKDELGQKNHSTEANNSSVKRNSLANDPSSPLPYPTYSSFIDPTVTLHIKERTGGKEVGKHRLNCAWRLSILCELLGQGVLLMTKELSGAKLERILVEEFTKLIEFLKNPDNHDWVASVREKLDLAGFDEIIRVESVPEFLDPSVHSQQTNPNEIGLSNDMEIIVPFDRTEDQTAVRRLSVHNNNNQQQQQMTWMKSDSRRY</sequence>
<name>A0A9N8VAR5_9GLOM</name>
<protein>
    <submittedName>
        <fullName evidence="2">6252_t:CDS:1</fullName>
    </submittedName>
</protein>
<feature type="compositionally biased region" description="Polar residues" evidence="1">
    <location>
        <begin position="313"/>
        <end position="322"/>
    </location>
</feature>
<gene>
    <name evidence="2" type="ORF">AGERDE_LOCUS1614</name>
</gene>
<dbReference type="EMBL" id="CAJVPL010000115">
    <property type="protein sequence ID" value="CAG8449128.1"/>
    <property type="molecule type" value="Genomic_DNA"/>
</dbReference>
<feature type="region of interest" description="Disordered" evidence="1">
    <location>
        <begin position="461"/>
        <end position="480"/>
    </location>
</feature>
<evidence type="ECO:0000313" key="2">
    <source>
        <dbReference type="EMBL" id="CAG8449128.1"/>
    </source>
</evidence>
<feature type="region of interest" description="Disordered" evidence="1">
    <location>
        <begin position="313"/>
        <end position="361"/>
    </location>
</feature>